<dbReference type="SUPFAM" id="SSF50475">
    <property type="entry name" value="FMN-binding split barrel"/>
    <property type="match status" value="1"/>
</dbReference>
<dbReference type="InterPro" id="IPR012349">
    <property type="entry name" value="Split_barrel_FMN-bd"/>
</dbReference>
<dbReference type="InterPro" id="IPR024747">
    <property type="entry name" value="Pyridox_Oxase-rel"/>
</dbReference>
<reference evidence="1" key="1">
    <citation type="submission" date="2016-04" db="EMBL/GenBank/DDBJ databases">
        <authorList>
            <person name="Evans L.H."/>
            <person name="Alamgir A."/>
            <person name="Owens N."/>
            <person name="Weber N.D."/>
            <person name="Virtaneva K."/>
            <person name="Barbian K."/>
            <person name="Babar A."/>
            <person name="Rosenke K."/>
        </authorList>
    </citation>
    <scope>NUCLEOTIDE SEQUENCE</scope>
    <source>
        <strain evidence="1">86-1</strain>
    </source>
</reference>
<dbReference type="EMBL" id="FLUM01000003">
    <property type="protein sequence ID" value="SBW05432.1"/>
    <property type="molecule type" value="Genomic_DNA"/>
</dbReference>
<evidence type="ECO:0000313" key="1">
    <source>
        <dbReference type="EMBL" id="SBW05432.1"/>
    </source>
</evidence>
<name>A0A212K1B8_9BACT</name>
<dbReference type="PANTHER" id="PTHR34071:SF2">
    <property type="entry name" value="FLAVIN-NUCLEOTIDE-BINDING PROTEIN"/>
    <property type="match status" value="1"/>
</dbReference>
<gene>
    <name evidence="1" type="ORF">KL86DYS1_31111</name>
</gene>
<organism evidence="1">
    <name type="scientific">uncultured Dysgonomonas sp</name>
    <dbReference type="NCBI Taxonomy" id="206096"/>
    <lineage>
        <taxon>Bacteria</taxon>
        <taxon>Pseudomonadati</taxon>
        <taxon>Bacteroidota</taxon>
        <taxon>Bacteroidia</taxon>
        <taxon>Bacteroidales</taxon>
        <taxon>Dysgonomonadaceae</taxon>
        <taxon>Dysgonomonas</taxon>
        <taxon>environmental samples</taxon>
    </lineage>
</organism>
<accession>A0A212K1B8</accession>
<dbReference type="RefSeq" id="WP_296943479.1">
    <property type="nucleotide sequence ID" value="NZ_LT599032.1"/>
</dbReference>
<evidence type="ECO:0008006" key="2">
    <source>
        <dbReference type="Google" id="ProtNLM"/>
    </source>
</evidence>
<protein>
    <recommendedName>
        <fullName evidence="2">Pyridoxamine 5'-phosphate oxidase family protein</fullName>
    </recommendedName>
</protein>
<dbReference type="Gene3D" id="2.30.110.10">
    <property type="entry name" value="Electron Transport, Fmn-binding Protein, Chain A"/>
    <property type="match status" value="1"/>
</dbReference>
<proteinExistence type="predicted"/>
<dbReference type="AlphaFoldDB" id="A0A212K1B8"/>
<dbReference type="PANTHER" id="PTHR34071">
    <property type="entry name" value="5-NITROIMIDAZOLE ANTIBIOTICS RESISTANCE PROTEIN, NIMA-FAMILY-RELATED PROTEIN-RELATED"/>
    <property type="match status" value="1"/>
</dbReference>
<dbReference type="Pfam" id="PF12900">
    <property type="entry name" value="Pyridox_ox_2"/>
    <property type="match status" value="1"/>
</dbReference>
<sequence length="159" mass="18415">MFREVRRQNRILEDEVRITELLQTSEYGFLSLGTTENGYAYGIPISYAFDKEGNSIYFHCAPKGQKLDILKENNKVSFCVVGVTKPIAEQFTTLFESVIVFGKADMDLSDDEKRKALRLLVRKYSPEYEEIGEKYMDKSWSRTATFKINIEHITAKAKY</sequence>